<dbReference type="Proteomes" id="UP000008635">
    <property type="component" value="Chromosome"/>
</dbReference>
<feature type="binding site" evidence="1">
    <location>
        <position position="174"/>
    </location>
    <ligand>
        <name>CoA</name>
        <dbReference type="ChEBI" id="CHEBI:57287"/>
    </ligand>
</feature>
<dbReference type="GO" id="GO:0005886">
    <property type="term" value="C:plasma membrane"/>
    <property type="evidence" value="ECO:0007669"/>
    <property type="project" value="TreeGrafter"/>
</dbReference>
<sequence length="226" mass="23328" precursor="true">MSAWGTPLDPWGWEAVRAGVRVVAASVPPGVVVAAQWDDVPDMVLVGAHWGVRGQRSGALVGVPAWLARAPGARVRAFRAGRRCAAVAVEALRGGRWVPVDGGRRGPRWPVGLGGSVSHSGGLTVALVGSGRLGVDVEVSGEVPGAFLTVGERALPRLGLGEVAWRRVLFSVREAAFKAGVAGAGETLLSVEVRKVGPGWAVVAGAGGVVRVRWALVGSGVWSWTF</sequence>
<evidence type="ECO:0000313" key="5">
    <source>
        <dbReference type="Proteomes" id="UP000008635"/>
    </source>
</evidence>
<feature type="binding site" evidence="2">
    <location>
        <position position="136"/>
    </location>
    <ligand>
        <name>Mg(2+)</name>
        <dbReference type="ChEBI" id="CHEBI:18420"/>
    </ligand>
</feature>
<keyword evidence="2" id="KW-0460">Magnesium</keyword>
<dbReference type="InterPro" id="IPR041354">
    <property type="entry name" value="4PPT_N"/>
</dbReference>
<feature type="domain" description="4'-phosphopantetheinyl transferase N-terminal" evidence="3">
    <location>
        <begin position="67"/>
        <end position="128"/>
    </location>
</feature>
<dbReference type="HOGENOM" id="CLU_1223105_0_0_0"/>
<dbReference type="RefSeq" id="WP_013555349.1">
    <property type="nucleotide sequence ID" value="NC_014958.1"/>
</dbReference>
<keyword evidence="2" id="KW-0479">Metal-binding</keyword>
<dbReference type="AlphaFoldDB" id="E8U3H3"/>
<dbReference type="eggNOG" id="COG2977">
    <property type="taxonomic scope" value="Bacteria"/>
</dbReference>
<dbReference type="EMBL" id="CP002454">
    <property type="protein sequence ID" value="ADV65844.1"/>
    <property type="molecule type" value="Genomic_DNA"/>
</dbReference>
<dbReference type="GO" id="GO:0009239">
    <property type="term" value="P:enterobactin biosynthetic process"/>
    <property type="evidence" value="ECO:0007669"/>
    <property type="project" value="InterPro"/>
</dbReference>
<gene>
    <name evidence="4" type="ordered locus">Deima_0180</name>
</gene>
<feature type="binding site" evidence="1">
    <location>
        <position position="82"/>
    </location>
    <ligand>
        <name>CoA</name>
        <dbReference type="ChEBI" id="CHEBI:57287"/>
    </ligand>
</feature>
<proteinExistence type="predicted"/>
<accession>E8U3H3</accession>
<feature type="binding site" evidence="1">
    <location>
        <position position="74"/>
    </location>
    <ligand>
        <name>CoA</name>
        <dbReference type="ChEBI" id="CHEBI:57287"/>
    </ligand>
</feature>
<dbReference type="GO" id="GO:0046872">
    <property type="term" value="F:metal ion binding"/>
    <property type="evidence" value="ECO:0007669"/>
    <property type="project" value="UniProtKB-KW"/>
</dbReference>
<feature type="binding site" evidence="1">
    <location>
        <begin position="118"/>
        <end position="119"/>
    </location>
    <ligand>
        <name>CoA</name>
        <dbReference type="ChEBI" id="CHEBI:57287"/>
    </ligand>
</feature>
<feature type="binding site" evidence="2">
    <location>
        <position position="138"/>
    </location>
    <ligand>
        <name>Mg(2+)</name>
        <dbReference type="ChEBI" id="CHEBI:18420"/>
    </ligand>
</feature>
<dbReference type="GO" id="GO:0009366">
    <property type="term" value="C:enterobactin synthetase complex"/>
    <property type="evidence" value="ECO:0007669"/>
    <property type="project" value="InterPro"/>
</dbReference>
<organism evidence="4 5">
    <name type="scientific">Deinococcus maricopensis (strain DSM 21211 / LMG 22137 / NRRL B-23946 / LB-34)</name>
    <dbReference type="NCBI Taxonomy" id="709986"/>
    <lineage>
        <taxon>Bacteria</taxon>
        <taxon>Thermotogati</taxon>
        <taxon>Deinococcota</taxon>
        <taxon>Deinococci</taxon>
        <taxon>Deinococcales</taxon>
        <taxon>Deinococcaceae</taxon>
        <taxon>Deinococcus</taxon>
    </lineage>
</organism>
<dbReference type="STRING" id="709986.Deima_0180"/>
<name>E8U3H3_DEIML</name>
<evidence type="ECO:0000259" key="3">
    <source>
        <dbReference type="Pfam" id="PF17837"/>
    </source>
</evidence>
<dbReference type="OrthoDB" id="8210607at2"/>
<evidence type="ECO:0000256" key="1">
    <source>
        <dbReference type="PIRSR" id="PIRSR603542-1"/>
    </source>
</evidence>
<dbReference type="PANTHER" id="PTHR38096:SF1">
    <property type="entry name" value="ENTEROBACTIN SYNTHASE COMPONENT D"/>
    <property type="match status" value="1"/>
</dbReference>
<feature type="binding site" evidence="1">
    <location>
        <position position="178"/>
    </location>
    <ligand>
        <name>CoA</name>
        <dbReference type="ChEBI" id="CHEBI:57287"/>
    </ligand>
</feature>
<dbReference type="PANTHER" id="PTHR38096">
    <property type="entry name" value="ENTEROBACTIN SYNTHASE COMPONENT D"/>
    <property type="match status" value="1"/>
</dbReference>
<evidence type="ECO:0000313" key="4">
    <source>
        <dbReference type="EMBL" id="ADV65844.1"/>
    </source>
</evidence>
<dbReference type="KEGG" id="dmr:Deima_0180"/>
<reference evidence="5" key="2">
    <citation type="submission" date="2011-01" db="EMBL/GenBank/DDBJ databases">
        <title>The complete genome of Deinococcus maricopensis DSM 21211.</title>
        <authorList>
            <consortium name="US DOE Joint Genome Institute (JGI-PGF)"/>
            <person name="Lucas S."/>
            <person name="Copeland A."/>
            <person name="Lapidus A."/>
            <person name="Goodwin L."/>
            <person name="Pitluck S."/>
            <person name="Kyrpides N."/>
            <person name="Mavromatis K."/>
            <person name="Pagani I."/>
            <person name="Ivanova N."/>
            <person name="Ovchinnikova G."/>
            <person name="Zeytun A."/>
            <person name="Detter J.C."/>
            <person name="Han C."/>
            <person name="Land M."/>
            <person name="Hauser L."/>
            <person name="Markowitz V."/>
            <person name="Cheng J.-F."/>
            <person name="Hugenholtz P."/>
            <person name="Woyke T."/>
            <person name="Wu D."/>
            <person name="Pukall R."/>
            <person name="Gehrich-Schroeter G."/>
            <person name="Brambilla E."/>
            <person name="Klenk H.-P."/>
            <person name="Eisen J.A."/>
        </authorList>
    </citation>
    <scope>NUCLEOTIDE SEQUENCE [LARGE SCALE GENOMIC DNA]</scope>
    <source>
        <strain evidence="5">DSM 21211 / LMG 22137 / NRRL B-23946 / LB-34</strain>
    </source>
</reference>
<feature type="binding site" evidence="1">
    <location>
        <position position="136"/>
    </location>
    <ligand>
        <name>CoA</name>
        <dbReference type="ChEBI" id="CHEBI:57287"/>
    </ligand>
</feature>
<keyword evidence="5" id="KW-1185">Reference proteome</keyword>
<evidence type="ECO:0000256" key="2">
    <source>
        <dbReference type="PIRSR" id="PIRSR603542-2"/>
    </source>
</evidence>
<dbReference type="GO" id="GO:0008897">
    <property type="term" value="F:holo-[acyl-carrier-protein] synthase activity"/>
    <property type="evidence" value="ECO:0007669"/>
    <property type="project" value="TreeGrafter"/>
</dbReference>
<dbReference type="PRINTS" id="PR01399">
    <property type="entry name" value="ENTSNTHTASED"/>
</dbReference>
<reference evidence="4 5" key="1">
    <citation type="journal article" date="2011" name="Stand. Genomic Sci.">
        <title>Complete genome sequence of Deinococcus maricopensis type strain (LB-34).</title>
        <authorList>
            <person name="Pukall R."/>
            <person name="Zeytun A."/>
            <person name="Lucas S."/>
            <person name="Lapidus A."/>
            <person name="Hammon N."/>
            <person name="Deshpande S."/>
            <person name="Nolan M."/>
            <person name="Cheng J.F."/>
            <person name="Pitluck S."/>
            <person name="Liolios K."/>
            <person name="Pagani I."/>
            <person name="Mikhailova N."/>
            <person name="Ivanova N."/>
            <person name="Mavromatis K."/>
            <person name="Pati A."/>
            <person name="Tapia R."/>
            <person name="Han C."/>
            <person name="Goodwin L."/>
            <person name="Chen A."/>
            <person name="Palaniappan K."/>
            <person name="Land M."/>
            <person name="Hauser L."/>
            <person name="Chang Y.J."/>
            <person name="Jeffries C.D."/>
            <person name="Brambilla E.M."/>
            <person name="Rohde M."/>
            <person name="Goker M."/>
            <person name="Detter J.C."/>
            <person name="Woyke T."/>
            <person name="Bristow J."/>
            <person name="Eisen J.A."/>
            <person name="Markowitz V."/>
            <person name="Hugenholtz P."/>
            <person name="Kyrpides N.C."/>
            <person name="Klenk H.P."/>
        </authorList>
    </citation>
    <scope>NUCLEOTIDE SEQUENCE [LARGE SCALE GENOMIC DNA]</scope>
    <source>
        <strain evidence="5">DSM 21211 / LMG 22137 / NRRL B-23946 / LB-34</strain>
    </source>
</reference>
<comment type="cofactor">
    <cofactor evidence="2">
        <name>Mg(2+)</name>
        <dbReference type="ChEBI" id="CHEBI:18420"/>
    </cofactor>
</comment>
<dbReference type="Pfam" id="PF17837">
    <property type="entry name" value="4PPT_N"/>
    <property type="match status" value="1"/>
</dbReference>
<dbReference type="InterPro" id="IPR003542">
    <property type="entry name" value="Enbac_synth_compD-like"/>
</dbReference>
<protein>
    <recommendedName>
        <fullName evidence="3">4'-phosphopantetheinyl transferase N-terminal domain-containing protein</fullName>
    </recommendedName>
</protein>